<dbReference type="PROSITE" id="PS50005">
    <property type="entry name" value="TPR"/>
    <property type="match status" value="1"/>
</dbReference>
<keyword evidence="2" id="KW-1133">Transmembrane helix</keyword>
<organism evidence="3 4">
    <name type="scientific">Rhodopirellula maiorica SM1</name>
    <dbReference type="NCBI Taxonomy" id="1265738"/>
    <lineage>
        <taxon>Bacteria</taxon>
        <taxon>Pseudomonadati</taxon>
        <taxon>Planctomycetota</taxon>
        <taxon>Planctomycetia</taxon>
        <taxon>Pirellulales</taxon>
        <taxon>Pirellulaceae</taxon>
        <taxon>Novipirellula</taxon>
    </lineage>
</organism>
<dbReference type="Gene3D" id="1.25.40.10">
    <property type="entry name" value="Tetratricopeptide repeat domain"/>
    <property type="match status" value="2"/>
</dbReference>
<accession>M5R7Q9</accession>
<keyword evidence="2" id="KW-0472">Membrane</keyword>
<reference evidence="3 4" key="1">
    <citation type="journal article" date="2013" name="Mar. Genomics">
        <title>Expression of sulfatases in Rhodopirellula baltica and the diversity of sulfatases in the genus Rhodopirellula.</title>
        <authorList>
            <person name="Wegner C.E."/>
            <person name="Richter-Heitmann T."/>
            <person name="Klindworth A."/>
            <person name="Klockow C."/>
            <person name="Richter M."/>
            <person name="Achstetter T."/>
            <person name="Glockner F.O."/>
            <person name="Harder J."/>
        </authorList>
    </citation>
    <scope>NUCLEOTIDE SEQUENCE [LARGE SCALE GENOMIC DNA]</scope>
    <source>
        <strain evidence="3 4">SM1</strain>
    </source>
</reference>
<protein>
    <recommendedName>
        <fullName evidence="5">TPR repeat-containing protein</fullName>
    </recommendedName>
</protein>
<dbReference type="Proteomes" id="UP000011991">
    <property type="component" value="Unassembled WGS sequence"/>
</dbReference>
<feature type="transmembrane region" description="Helical" evidence="2">
    <location>
        <begin position="26"/>
        <end position="52"/>
    </location>
</feature>
<dbReference type="SUPFAM" id="SSF48452">
    <property type="entry name" value="TPR-like"/>
    <property type="match status" value="2"/>
</dbReference>
<comment type="caution">
    <text evidence="3">The sequence shown here is derived from an EMBL/GenBank/DDBJ whole genome shotgun (WGS) entry which is preliminary data.</text>
</comment>
<dbReference type="SMART" id="SM00028">
    <property type="entry name" value="TPR"/>
    <property type="match status" value="4"/>
</dbReference>
<dbReference type="InterPro" id="IPR011990">
    <property type="entry name" value="TPR-like_helical_dom_sf"/>
</dbReference>
<gene>
    <name evidence="3" type="ORF">RMSM_07541</name>
</gene>
<name>M5R7Q9_9BACT</name>
<sequence>MSQSNPFSEQYPATQSHPASTSTKRVLIIVAIIMAAMALFCAGLGTIAFVAMQRIARPAPEVELAERENAFQQDAVDFNRSLDRVFDEKQSQSAASIDPAIAAFIDASNVKLENGDDVPFSLTLFIEAVAMSDESGGSLSIIDRLALRNWLSQFQPNPDSVSGELRILDVRVDSTGKLAVVDLMGYSDSDQAESLQWFLVHENGQWKFYDWQRLEFGRRLSDEYASYLHGETPLDEGYDTALAELNEAEIAWHDDELDRAKQIIRSAETKPMLPQDRPVLRLQAAYTWMRIEQYDEAVRVLKSIEHPNAMWGVWPSLAVCYYNLAQYDRALEAVNQSQIQSPNHPNGFWIASLIYDELEQNDKASVAAIKALRICPLDSAVFYNAIAQARPQDIPKIIDIIVENDEQYQWTQLLSQTFRKSSELPTAIVGELKQRAELPTGMLEIALGNLAWSNDELDEAANHFLKSQQTAELDFIKSIATENHLDVRLEDDAFDKLFAESPSDETLIRSLVMRAYDDSLYCDPDELRAALQSNAPAQQNGWQTALLAWANYSNGDYEPAVTQFDAFLAWRSSIESETTDDTENADELNFIEQEDETGEFDEDSWLDDVAADYLVDALLQLKRPLEILERWPEDAGKHNQVGSFLLQRVNTTPVERFLETAATHSADSVRVQRLRLQAALAMTDELVEQAVSYHRQAIELASSVYEADESYFVDELIRQLARDLVLAKVVVVDSNLGDLELEEAIDLDVLISAAIRESIRISDDEQLAAWLRHAEQMPQNSDNPDPALLSEIGDYYLSNNQLQDAIDAYKQSVQFSGDDSWSLPRRIEATVVAMVRAGQVDEAKQWISANPIPDSEIDDEAIVDIASGNFASLQKHLAAVDKTKASDWLQRQSAAIGLSRYADSPVLADLIRQFPFRIPYIAVDTAGELLRDNSVPTTPQQIGSAIEAALGESFTSRSVTDDAHGGNHADQQTWLFQSAGGQRILVSWSERQYKTEDVSNWLRDRFSGPVTGIKFAILDDQASSQRRLFSLASELAGDDAIAFIWSGGNETWSGPQLKQHLAWADRVPVQHATKTPPLVEVPNVDEDEETDYEFVGIDGWNQHLQDAGGSLEAALDLYVHGIRESIPCTINKVDTEDYDIFVSPSRDSVLLPIVRTGVVYSCGPSHLSMPKSQSK</sequence>
<keyword evidence="4" id="KW-1185">Reference proteome</keyword>
<evidence type="ECO:0000256" key="2">
    <source>
        <dbReference type="SAM" id="Phobius"/>
    </source>
</evidence>
<dbReference type="RefSeq" id="WP_008708912.1">
    <property type="nucleotide sequence ID" value="NZ_ANOG01001074.1"/>
</dbReference>
<evidence type="ECO:0000313" key="3">
    <source>
        <dbReference type="EMBL" id="EMI15523.1"/>
    </source>
</evidence>
<proteinExistence type="predicted"/>
<dbReference type="OrthoDB" id="250113at2"/>
<evidence type="ECO:0000256" key="1">
    <source>
        <dbReference type="PROSITE-ProRule" id="PRU00339"/>
    </source>
</evidence>
<dbReference type="PATRIC" id="fig|1265738.3.peg.7523"/>
<evidence type="ECO:0008006" key="5">
    <source>
        <dbReference type="Google" id="ProtNLM"/>
    </source>
</evidence>
<keyword evidence="1" id="KW-0802">TPR repeat</keyword>
<dbReference type="AlphaFoldDB" id="M5R7Q9"/>
<feature type="repeat" description="TPR" evidence="1">
    <location>
        <begin position="786"/>
        <end position="819"/>
    </location>
</feature>
<dbReference type="EMBL" id="ANOG01001074">
    <property type="protein sequence ID" value="EMI15523.1"/>
    <property type="molecule type" value="Genomic_DNA"/>
</dbReference>
<keyword evidence="2" id="KW-0812">Transmembrane</keyword>
<evidence type="ECO:0000313" key="4">
    <source>
        <dbReference type="Proteomes" id="UP000011991"/>
    </source>
</evidence>
<dbReference type="InterPro" id="IPR019734">
    <property type="entry name" value="TPR_rpt"/>
</dbReference>